<dbReference type="OrthoDB" id="8844917at2"/>
<reference evidence="2 3" key="1">
    <citation type="submission" date="2016-09" db="EMBL/GenBank/DDBJ databases">
        <title>Genomic evidence for plant-parasitic nematodes as the earliest Wolbachia hosts.</title>
        <authorList>
            <person name="Brown A.M."/>
            <person name="Wasala S.K."/>
            <person name="Howe D.K."/>
            <person name="Peetz A.B."/>
            <person name="Zasada I.A."/>
            <person name="Denver D.R."/>
        </authorList>
    </citation>
    <scope>NUCLEOTIDE SEQUENCE [LARGE SCALE GENOMIC DNA]</scope>
    <source>
        <strain evidence="3">wPpe</strain>
    </source>
</reference>
<dbReference type="InterPro" id="IPR025311">
    <property type="entry name" value="DUF4166"/>
</dbReference>
<name>A0A1E7QL29_WOLPI</name>
<evidence type="ECO:0000313" key="2">
    <source>
        <dbReference type="EMBL" id="OEY87117.1"/>
    </source>
</evidence>
<keyword evidence="3" id="KW-1185">Reference proteome</keyword>
<proteinExistence type="predicted"/>
<gene>
    <name evidence="2" type="ORF">BIY23_01375</name>
</gene>
<sequence>MFVSVFDKKWEDLPKVLKKRYANRAYSDDLVIVDGNLDVHCSWLIYILKPLLKLFNVLVPHQGKNVPVSVSLLSKPDSDVVYFNRTFFFNGRKPYLFYSKMVRIKGDDVIEFMNFGIGWRMRCFYNGKKVVLQHKGYVWKLLGILVPLPLNLLIGKGYAEEEAISDNEFRMYFEIRHRLFGKIYGYDGNFIIRE</sequence>
<evidence type="ECO:0000259" key="1">
    <source>
        <dbReference type="Pfam" id="PF13761"/>
    </source>
</evidence>
<dbReference type="EMBL" id="MJMG01000001">
    <property type="protein sequence ID" value="OEY87117.1"/>
    <property type="molecule type" value="Genomic_DNA"/>
</dbReference>
<protein>
    <recommendedName>
        <fullName evidence="1">DUF4166 domain-containing protein</fullName>
    </recommendedName>
</protein>
<dbReference type="AlphaFoldDB" id="A0A1E7QL29"/>
<evidence type="ECO:0000313" key="3">
    <source>
        <dbReference type="Proteomes" id="UP000175679"/>
    </source>
</evidence>
<dbReference type="RefSeq" id="WP_070064768.1">
    <property type="nucleotide sequence ID" value="NZ_MJMG01000001.1"/>
</dbReference>
<dbReference type="Pfam" id="PF13761">
    <property type="entry name" value="DUF4166"/>
    <property type="match status" value="1"/>
</dbReference>
<organism evidence="2 3">
    <name type="scientific">Wolbachia pipientis</name>
    <dbReference type="NCBI Taxonomy" id="955"/>
    <lineage>
        <taxon>Bacteria</taxon>
        <taxon>Pseudomonadati</taxon>
        <taxon>Pseudomonadota</taxon>
        <taxon>Alphaproteobacteria</taxon>
        <taxon>Rickettsiales</taxon>
        <taxon>Anaplasmataceae</taxon>
        <taxon>Wolbachieae</taxon>
        <taxon>Wolbachia</taxon>
    </lineage>
</organism>
<comment type="caution">
    <text evidence="2">The sequence shown here is derived from an EMBL/GenBank/DDBJ whole genome shotgun (WGS) entry which is preliminary data.</text>
</comment>
<dbReference type="Proteomes" id="UP000175679">
    <property type="component" value="Unassembled WGS sequence"/>
</dbReference>
<feature type="domain" description="DUF4166" evidence="1">
    <location>
        <begin position="13"/>
        <end position="190"/>
    </location>
</feature>
<accession>A0A1E7QL29</accession>